<reference evidence="4" key="2">
    <citation type="submission" date="2025-08" db="UniProtKB">
        <authorList>
            <consortium name="Ensembl"/>
        </authorList>
    </citation>
    <scope>IDENTIFICATION</scope>
</reference>
<dbReference type="Gene3D" id="3.40.30.10">
    <property type="entry name" value="Glutaredoxin"/>
    <property type="match status" value="1"/>
</dbReference>
<reference evidence="4 5" key="1">
    <citation type="submission" date="2020-06" db="EMBL/GenBank/DDBJ databases">
        <authorList>
            <consortium name="Wellcome Sanger Institute Data Sharing"/>
        </authorList>
    </citation>
    <scope>NUCLEOTIDE SEQUENCE [LARGE SCALE GENOMIC DNA]</scope>
</reference>
<organism evidence="4 5">
    <name type="scientific">Denticeps clupeoides</name>
    <name type="common">denticle herring</name>
    <dbReference type="NCBI Taxonomy" id="299321"/>
    <lineage>
        <taxon>Eukaryota</taxon>
        <taxon>Metazoa</taxon>
        <taxon>Chordata</taxon>
        <taxon>Craniata</taxon>
        <taxon>Vertebrata</taxon>
        <taxon>Euteleostomi</taxon>
        <taxon>Actinopterygii</taxon>
        <taxon>Neopterygii</taxon>
        <taxon>Teleostei</taxon>
        <taxon>Clupei</taxon>
        <taxon>Clupeiformes</taxon>
        <taxon>Denticipitoidei</taxon>
        <taxon>Denticipitidae</taxon>
        <taxon>Denticeps</taxon>
    </lineage>
</organism>
<dbReference type="PROSITE" id="PS51355">
    <property type="entry name" value="GLUTATHIONE_PEROXID_3"/>
    <property type="match status" value="1"/>
</dbReference>
<keyword evidence="5" id="KW-1185">Reference proteome</keyword>
<keyword evidence="3" id="KW-0560">Oxidoreductase</keyword>
<dbReference type="InterPro" id="IPR000889">
    <property type="entry name" value="Glutathione_peroxidase"/>
</dbReference>
<evidence type="ECO:0000256" key="1">
    <source>
        <dbReference type="ARBA" id="ARBA00006926"/>
    </source>
</evidence>
<evidence type="ECO:0000313" key="5">
    <source>
        <dbReference type="Proteomes" id="UP000694580"/>
    </source>
</evidence>
<dbReference type="GeneTree" id="ENSGT01120000278152"/>
<sequence>CGRPEVSKPREQMRQYFRRRVFRDEPPAPTSMAVAKTFHEISAKLLTGEVLNFSSLKGKVVLIENVASL</sequence>
<comment type="similarity">
    <text evidence="1">Belongs to the glutathione peroxidase family.</text>
</comment>
<dbReference type="GO" id="GO:0004601">
    <property type="term" value="F:peroxidase activity"/>
    <property type="evidence" value="ECO:0007669"/>
    <property type="project" value="UniProtKB-KW"/>
</dbReference>
<evidence type="ECO:0000256" key="3">
    <source>
        <dbReference type="ARBA" id="ARBA00023002"/>
    </source>
</evidence>
<dbReference type="Proteomes" id="UP000694580">
    <property type="component" value="Chromosome 12"/>
</dbReference>
<accession>A0AAY4DY83</accession>
<keyword evidence="2" id="KW-0575">Peroxidase</keyword>
<dbReference type="AlphaFoldDB" id="A0AAY4DY83"/>
<dbReference type="Ensembl" id="ENSDCDT00010060575.1">
    <property type="protein sequence ID" value="ENSDCDP00010050154.1"/>
    <property type="gene ID" value="ENSDCDG00010029819.1"/>
</dbReference>
<evidence type="ECO:0000313" key="4">
    <source>
        <dbReference type="Ensembl" id="ENSDCDP00010050154.1"/>
    </source>
</evidence>
<protein>
    <submittedName>
        <fullName evidence="4">Uncharacterized protein</fullName>
    </submittedName>
</protein>
<reference evidence="4" key="3">
    <citation type="submission" date="2025-09" db="UniProtKB">
        <authorList>
            <consortium name="Ensembl"/>
        </authorList>
    </citation>
    <scope>IDENTIFICATION</scope>
</reference>
<dbReference type="GO" id="GO:0006979">
    <property type="term" value="P:response to oxidative stress"/>
    <property type="evidence" value="ECO:0007669"/>
    <property type="project" value="InterPro"/>
</dbReference>
<proteinExistence type="inferred from homology"/>
<evidence type="ECO:0000256" key="2">
    <source>
        <dbReference type="ARBA" id="ARBA00022559"/>
    </source>
</evidence>
<name>A0AAY4DY83_9TELE</name>